<sequence>MTGNGGDLIPIALEGAKATGAPLGAAIGTTLSNVWQGVLGDRVAAWRIKNAMSYNEPIHRLAEERGLTINLDRIPESFAFSWFDKATQEDSPEIQELFAQLLANAAGGNEDAMAKRNVELVGRLSPSDANLLQAIYEEYASKYGDHQNGQCWLADWEGFSKNTAREDLSIESISYENMQNLGVLEVERVTSLHASKLERWLRGQTGQDGGGFHTHYPVEDAILLSDEVYLTETGMSLLNALF</sequence>
<dbReference type="InterPro" id="IPR025506">
    <property type="entry name" value="Abi_alpha"/>
</dbReference>
<dbReference type="Proteomes" id="UP000783253">
    <property type="component" value="Unassembled WGS sequence"/>
</dbReference>
<protein>
    <submittedName>
        <fullName evidence="1">DUF4393 domain-containing protein</fullName>
    </submittedName>
</protein>
<dbReference type="EMBL" id="JAIGNK010000001">
    <property type="protein sequence ID" value="MBX7457292.1"/>
    <property type="molecule type" value="Genomic_DNA"/>
</dbReference>
<accession>A0ABS7IV23</accession>
<organism evidence="1 2">
    <name type="scientific">Qipengyuania polymorpha</name>
    <dbReference type="NCBI Taxonomy" id="2867234"/>
    <lineage>
        <taxon>Bacteria</taxon>
        <taxon>Pseudomonadati</taxon>
        <taxon>Pseudomonadota</taxon>
        <taxon>Alphaproteobacteria</taxon>
        <taxon>Sphingomonadales</taxon>
        <taxon>Erythrobacteraceae</taxon>
        <taxon>Qipengyuania</taxon>
    </lineage>
</organism>
<name>A0ABS7IV23_9SPHN</name>
<gene>
    <name evidence="1" type="ORF">K3152_03450</name>
</gene>
<dbReference type="Pfam" id="PF14337">
    <property type="entry name" value="Abi_alpha"/>
    <property type="match status" value="1"/>
</dbReference>
<dbReference type="RefSeq" id="WP_221572612.1">
    <property type="nucleotide sequence ID" value="NZ_JAIGNK010000001.1"/>
</dbReference>
<reference evidence="1 2" key="1">
    <citation type="submission" date="2021-08" db="EMBL/GenBank/DDBJ databases">
        <title>Comparative Genomics Analysis of the Genus Qipengyuania Reveals Extensive Genetic Diversity and Metabolic Versatility, Including the Description of Fifteen Novel Species.</title>
        <authorList>
            <person name="Liu Y."/>
        </authorList>
    </citation>
    <scope>NUCLEOTIDE SEQUENCE [LARGE SCALE GENOMIC DNA]</scope>
    <source>
        <strain evidence="1 2">1NDH17</strain>
    </source>
</reference>
<evidence type="ECO:0000313" key="2">
    <source>
        <dbReference type="Proteomes" id="UP000783253"/>
    </source>
</evidence>
<proteinExistence type="predicted"/>
<evidence type="ECO:0000313" key="1">
    <source>
        <dbReference type="EMBL" id="MBX7457292.1"/>
    </source>
</evidence>
<keyword evidence="2" id="KW-1185">Reference proteome</keyword>
<comment type="caution">
    <text evidence="1">The sequence shown here is derived from an EMBL/GenBank/DDBJ whole genome shotgun (WGS) entry which is preliminary data.</text>
</comment>